<gene>
    <name evidence="7" type="ORF">QBC41DRAFT_318766</name>
</gene>
<dbReference type="PANTHER" id="PTHR46972:SF1">
    <property type="entry name" value="FAD DEPENDENT OXIDOREDUCTASE DOMAIN-CONTAINING PROTEIN"/>
    <property type="match status" value="1"/>
</dbReference>
<evidence type="ECO:0000313" key="8">
    <source>
        <dbReference type="Proteomes" id="UP001174997"/>
    </source>
</evidence>
<dbReference type="AlphaFoldDB" id="A0AA40DDP1"/>
<evidence type="ECO:0000256" key="1">
    <source>
        <dbReference type="ARBA" id="ARBA00022630"/>
    </source>
</evidence>
<keyword evidence="5" id="KW-0472">Membrane</keyword>
<keyword evidence="3" id="KW-0560">Oxidoreductase</keyword>
<organism evidence="7 8">
    <name type="scientific">Cercophora samala</name>
    <dbReference type="NCBI Taxonomy" id="330535"/>
    <lineage>
        <taxon>Eukaryota</taxon>
        <taxon>Fungi</taxon>
        <taxon>Dikarya</taxon>
        <taxon>Ascomycota</taxon>
        <taxon>Pezizomycotina</taxon>
        <taxon>Sordariomycetes</taxon>
        <taxon>Sordariomycetidae</taxon>
        <taxon>Sordariales</taxon>
        <taxon>Lasiosphaeriaceae</taxon>
        <taxon>Cercophora</taxon>
    </lineage>
</organism>
<keyword evidence="5" id="KW-1133">Transmembrane helix</keyword>
<protein>
    <recommendedName>
        <fullName evidence="6">FAD-binding domain-containing protein</fullName>
    </recommendedName>
</protein>
<dbReference type="InterPro" id="IPR036188">
    <property type="entry name" value="FAD/NAD-bd_sf"/>
</dbReference>
<name>A0AA40DDP1_9PEZI</name>
<dbReference type="EMBL" id="JAULSY010000037">
    <property type="protein sequence ID" value="KAK0669903.1"/>
    <property type="molecule type" value="Genomic_DNA"/>
</dbReference>
<keyword evidence="4" id="KW-0503">Monooxygenase</keyword>
<comment type="caution">
    <text evidence="7">The sequence shown here is derived from an EMBL/GenBank/DDBJ whole genome shotgun (WGS) entry which is preliminary data.</text>
</comment>
<proteinExistence type="predicted"/>
<dbReference type="SUPFAM" id="SSF51905">
    <property type="entry name" value="FAD/NAD(P)-binding domain"/>
    <property type="match status" value="1"/>
</dbReference>
<evidence type="ECO:0000256" key="3">
    <source>
        <dbReference type="ARBA" id="ARBA00023002"/>
    </source>
</evidence>
<keyword evidence="1" id="KW-0285">Flavoprotein</keyword>
<evidence type="ECO:0000256" key="5">
    <source>
        <dbReference type="SAM" id="Phobius"/>
    </source>
</evidence>
<dbReference type="PRINTS" id="PR00420">
    <property type="entry name" value="RNGMNOXGNASE"/>
</dbReference>
<evidence type="ECO:0000259" key="6">
    <source>
        <dbReference type="Pfam" id="PF01494"/>
    </source>
</evidence>
<feature type="transmembrane region" description="Helical" evidence="5">
    <location>
        <begin position="12"/>
        <end position="33"/>
    </location>
</feature>
<keyword evidence="8" id="KW-1185">Reference proteome</keyword>
<dbReference type="InterPro" id="IPR002938">
    <property type="entry name" value="FAD-bd"/>
</dbReference>
<dbReference type="PANTHER" id="PTHR46972">
    <property type="entry name" value="MONOOXYGENASE ASQM-RELATED"/>
    <property type="match status" value="1"/>
</dbReference>
<keyword evidence="5" id="KW-0812">Transmembrane</keyword>
<feature type="domain" description="FAD-binding" evidence="6">
    <location>
        <begin position="13"/>
        <end position="353"/>
    </location>
</feature>
<reference evidence="7" key="1">
    <citation type="submission" date="2023-06" db="EMBL/GenBank/DDBJ databases">
        <title>Genome-scale phylogeny and comparative genomics of the fungal order Sordariales.</title>
        <authorList>
            <consortium name="Lawrence Berkeley National Laboratory"/>
            <person name="Hensen N."/>
            <person name="Bonometti L."/>
            <person name="Westerberg I."/>
            <person name="Brannstrom I.O."/>
            <person name="Guillou S."/>
            <person name="Cros-Aarteil S."/>
            <person name="Calhoun S."/>
            <person name="Haridas S."/>
            <person name="Kuo A."/>
            <person name="Mondo S."/>
            <person name="Pangilinan J."/>
            <person name="Riley R."/>
            <person name="Labutti K."/>
            <person name="Andreopoulos B."/>
            <person name="Lipzen A."/>
            <person name="Chen C."/>
            <person name="Yanf M."/>
            <person name="Daum C."/>
            <person name="Ng V."/>
            <person name="Clum A."/>
            <person name="Steindorff A."/>
            <person name="Ohm R."/>
            <person name="Martin F."/>
            <person name="Silar P."/>
            <person name="Natvig D."/>
            <person name="Lalanne C."/>
            <person name="Gautier V."/>
            <person name="Ament-Velasquez S.L."/>
            <person name="Kruys A."/>
            <person name="Hutchinson M.I."/>
            <person name="Powell A.J."/>
            <person name="Barry K."/>
            <person name="Miller A.N."/>
            <person name="Grigoriev I.V."/>
            <person name="Debuchy R."/>
            <person name="Gladieux P."/>
            <person name="Thoren M.H."/>
            <person name="Johannesson H."/>
        </authorList>
    </citation>
    <scope>NUCLEOTIDE SEQUENCE</scope>
    <source>
        <strain evidence="7">CBS 307.81</strain>
    </source>
</reference>
<dbReference type="GO" id="GO:0004497">
    <property type="term" value="F:monooxygenase activity"/>
    <property type="evidence" value="ECO:0007669"/>
    <property type="project" value="UniProtKB-KW"/>
</dbReference>
<dbReference type="GO" id="GO:0071949">
    <property type="term" value="F:FAD binding"/>
    <property type="evidence" value="ECO:0007669"/>
    <property type="project" value="InterPro"/>
</dbReference>
<dbReference type="Pfam" id="PF01494">
    <property type="entry name" value="FAD_binding_3"/>
    <property type="match status" value="1"/>
</dbReference>
<evidence type="ECO:0000313" key="7">
    <source>
        <dbReference type="EMBL" id="KAK0669903.1"/>
    </source>
</evidence>
<dbReference type="Gene3D" id="3.50.50.60">
    <property type="entry name" value="FAD/NAD(P)-binding domain"/>
    <property type="match status" value="1"/>
</dbReference>
<keyword evidence="2" id="KW-0274">FAD</keyword>
<accession>A0AA40DDP1</accession>
<evidence type="ECO:0000256" key="4">
    <source>
        <dbReference type="ARBA" id="ARBA00023033"/>
    </source>
</evidence>
<dbReference type="Proteomes" id="UP001174997">
    <property type="component" value="Unassembled WGS sequence"/>
</dbReference>
<evidence type="ECO:0000256" key="2">
    <source>
        <dbReference type="ARBA" id="ARBA00022827"/>
    </source>
</evidence>
<sequence>MAVTNHFLEGKKIIVVGGGIAGCAFVAALHKLWNPDWRLPEIVVLERNPRDARHHNYSISLHGDSVNGGLVALRQLGLLDETLKHSIFGLRSGQFKMWDANWKELMSTQPRPWGDLPTGSMRIQRSDLERILVREAERANAVFHWGIECTRAERLDNGRIQVAVEDEAGVKDDHECDFLVVADGAQSKLRAALRPHDDLKYAGAVQIGGRAEFPHGIPQPIEENWGLLLSGKGVCCYFSAVDKDTVVWALSQQRPEPDTRASVAAPDRFATLKEEALRLGNMFSEPFRTIVESTTPSSAFVTAAMEKEPFRHDDPSLERTVFIGDANHAVSAFAGNGANLALKDGWDLAENLCYQSSLHSAVAAYDSLGFARAAEAIKSSHQKIDFAHCTSVKDSFLRAGLATGRWFMRMRGM</sequence>